<dbReference type="EMBL" id="LT629740">
    <property type="protein sequence ID" value="SDT05371.1"/>
    <property type="molecule type" value="Genomic_DNA"/>
</dbReference>
<dbReference type="AlphaFoldDB" id="A0A1H1X8I9"/>
<keyword evidence="7" id="KW-0808">Transferase</keyword>
<dbReference type="Gene3D" id="3.40.50.300">
    <property type="entry name" value="P-loop containing nucleotide triphosphate hydrolases"/>
    <property type="match status" value="1"/>
</dbReference>
<evidence type="ECO:0000256" key="8">
    <source>
        <dbReference type="ARBA" id="ARBA00022692"/>
    </source>
</evidence>
<feature type="domain" description="AAA" evidence="18">
    <location>
        <begin position="586"/>
        <end position="707"/>
    </location>
</feature>
<dbReference type="Pfam" id="PF13614">
    <property type="entry name" value="AAA_31"/>
    <property type="match status" value="1"/>
</dbReference>
<gene>
    <name evidence="19" type="ORF">SAMN05216490_2383</name>
</gene>
<evidence type="ECO:0000259" key="18">
    <source>
        <dbReference type="Pfam" id="PF13614"/>
    </source>
</evidence>
<comment type="similarity">
    <text evidence="3">Belongs to the etk/wzc family.</text>
</comment>
<keyword evidence="6" id="KW-0997">Cell inner membrane</keyword>
<keyword evidence="13 16" id="KW-0472">Membrane</keyword>
<comment type="similarity">
    <text evidence="2">Belongs to the CpsD/CapB family.</text>
</comment>
<dbReference type="EC" id="2.7.10.2" evidence="4"/>
<dbReference type="InterPro" id="IPR027417">
    <property type="entry name" value="P-loop_NTPase"/>
</dbReference>
<evidence type="ECO:0000256" key="12">
    <source>
        <dbReference type="ARBA" id="ARBA00022989"/>
    </source>
</evidence>
<evidence type="ECO:0000256" key="2">
    <source>
        <dbReference type="ARBA" id="ARBA00007316"/>
    </source>
</evidence>
<feature type="transmembrane region" description="Helical" evidence="16">
    <location>
        <begin position="34"/>
        <end position="52"/>
    </location>
</feature>
<organism evidence="19 20">
    <name type="scientific">Mucilaginibacter mallensis</name>
    <dbReference type="NCBI Taxonomy" id="652787"/>
    <lineage>
        <taxon>Bacteria</taxon>
        <taxon>Pseudomonadati</taxon>
        <taxon>Bacteroidota</taxon>
        <taxon>Sphingobacteriia</taxon>
        <taxon>Sphingobacteriales</taxon>
        <taxon>Sphingobacteriaceae</taxon>
        <taxon>Mucilaginibacter</taxon>
    </lineage>
</organism>
<evidence type="ECO:0000313" key="20">
    <source>
        <dbReference type="Proteomes" id="UP000199679"/>
    </source>
</evidence>
<evidence type="ECO:0000256" key="13">
    <source>
        <dbReference type="ARBA" id="ARBA00023136"/>
    </source>
</evidence>
<comment type="subcellular location">
    <subcellularLocation>
        <location evidence="1">Cell inner membrane</location>
        <topology evidence="1">Multi-pass membrane protein</topology>
    </subcellularLocation>
</comment>
<dbReference type="OrthoDB" id="9794577at2"/>
<dbReference type="RefSeq" id="WP_091372733.1">
    <property type="nucleotide sequence ID" value="NZ_LT629740.1"/>
</dbReference>
<keyword evidence="14" id="KW-0829">Tyrosine-protein kinase</keyword>
<evidence type="ECO:0000256" key="5">
    <source>
        <dbReference type="ARBA" id="ARBA00022475"/>
    </source>
</evidence>
<dbReference type="STRING" id="652787.SAMN05216490_2383"/>
<dbReference type="Pfam" id="PF02706">
    <property type="entry name" value="Wzz"/>
    <property type="match status" value="1"/>
</dbReference>
<dbReference type="InterPro" id="IPR005702">
    <property type="entry name" value="Wzc-like_C"/>
</dbReference>
<proteinExistence type="inferred from homology"/>
<dbReference type="GO" id="GO:0005886">
    <property type="term" value="C:plasma membrane"/>
    <property type="evidence" value="ECO:0007669"/>
    <property type="project" value="UniProtKB-SubCell"/>
</dbReference>
<accession>A0A1H1X8I9</accession>
<keyword evidence="11" id="KW-0067">ATP-binding</keyword>
<dbReference type="InterPro" id="IPR050445">
    <property type="entry name" value="Bact_polysacc_biosynth/exp"/>
</dbReference>
<keyword evidence="10" id="KW-0418">Kinase</keyword>
<keyword evidence="20" id="KW-1185">Reference proteome</keyword>
<evidence type="ECO:0000256" key="15">
    <source>
        <dbReference type="ARBA" id="ARBA00051245"/>
    </source>
</evidence>
<evidence type="ECO:0000256" key="7">
    <source>
        <dbReference type="ARBA" id="ARBA00022679"/>
    </source>
</evidence>
<evidence type="ECO:0000256" key="6">
    <source>
        <dbReference type="ARBA" id="ARBA00022519"/>
    </source>
</evidence>
<dbReference type="PANTHER" id="PTHR32309">
    <property type="entry name" value="TYROSINE-PROTEIN KINASE"/>
    <property type="match status" value="1"/>
</dbReference>
<dbReference type="GO" id="GO:0005524">
    <property type="term" value="F:ATP binding"/>
    <property type="evidence" value="ECO:0007669"/>
    <property type="project" value="UniProtKB-KW"/>
</dbReference>
<evidence type="ECO:0000256" key="16">
    <source>
        <dbReference type="SAM" id="Phobius"/>
    </source>
</evidence>
<dbReference type="InterPro" id="IPR025669">
    <property type="entry name" value="AAA_dom"/>
</dbReference>
<evidence type="ECO:0000256" key="14">
    <source>
        <dbReference type="ARBA" id="ARBA00023137"/>
    </source>
</evidence>
<protein>
    <recommendedName>
        <fullName evidence="4">non-specific protein-tyrosine kinase</fullName>
        <ecNumber evidence="4">2.7.10.2</ecNumber>
    </recommendedName>
</protein>
<dbReference type="Proteomes" id="UP000199679">
    <property type="component" value="Chromosome I"/>
</dbReference>
<evidence type="ECO:0000313" key="19">
    <source>
        <dbReference type="EMBL" id="SDT05371.1"/>
    </source>
</evidence>
<dbReference type="CDD" id="cd05387">
    <property type="entry name" value="BY-kinase"/>
    <property type="match status" value="1"/>
</dbReference>
<keyword evidence="5" id="KW-1003">Cell membrane</keyword>
<evidence type="ECO:0000259" key="17">
    <source>
        <dbReference type="Pfam" id="PF02706"/>
    </source>
</evidence>
<dbReference type="GO" id="GO:0004715">
    <property type="term" value="F:non-membrane spanning protein tyrosine kinase activity"/>
    <property type="evidence" value="ECO:0007669"/>
    <property type="project" value="UniProtKB-EC"/>
</dbReference>
<keyword evidence="8 16" id="KW-0812">Transmembrane</keyword>
<evidence type="ECO:0000256" key="4">
    <source>
        <dbReference type="ARBA" id="ARBA00011903"/>
    </source>
</evidence>
<comment type="catalytic activity">
    <reaction evidence="15">
        <text>L-tyrosyl-[protein] + ATP = O-phospho-L-tyrosyl-[protein] + ADP + H(+)</text>
        <dbReference type="Rhea" id="RHEA:10596"/>
        <dbReference type="Rhea" id="RHEA-COMP:10136"/>
        <dbReference type="Rhea" id="RHEA-COMP:20101"/>
        <dbReference type="ChEBI" id="CHEBI:15378"/>
        <dbReference type="ChEBI" id="CHEBI:30616"/>
        <dbReference type="ChEBI" id="CHEBI:46858"/>
        <dbReference type="ChEBI" id="CHEBI:61978"/>
        <dbReference type="ChEBI" id="CHEBI:456216"/>
        <dbReference type="EC" id="2.7.10.2"/>
    </reaction>
</comment>
<evidence type="ECO:0000256" key="10">
    <source>
        <dbReference type="ARBA" id="ARBA00022777"/>
    </source>
</evidence>
<dbReference type="NCBIfam" id="TIGR01007">
    <property type="entry name" value="eps_fam"/>
    <property type="match status" value="1"/>
</dbReference>
<sequence>MKNERLFLSSAFTDQEHVPQKDIRGLFTKYLHSWPFFLISLALTFSIAYFYIKSTKPVYDIKATLAITDEKKSPDAKEALAELDVTAQPKDIESEVEFIKSRPLIREVVDALQLATNYKDENNYKHSDLYVNTPIRFKLIHSSGDGRDLSLLIFIKDANSFVIKSSNGESPVYKFNTLLKNDLGIWELTKTQNFDSYIGKTINISIQNPEDVVTLYQNAIAVTLNKDAPIIELELEDEIPERGKEILTQLINAYKISSIEDKNKVTQSTLKFIDDRLSTLTGELTNAEKNVEGFKSSIGLTDISSKSKFYLDNVQSNDSRLNDVNIQLNVIEGIERYVNSSTSSGNVPATLGISDPGLISLVDQLSKLQLQHDRLLATTPEQNPIFDPLNRQIKSTKTQIKETIVSIKSSLLSVQRELQHNNSGFEASIKDIPGQERQYISIKRQQSIKENLYIYLLQKKEEVSLSYASTITGIRTVEEPYFIAPKSKKQVPYVLALLLGLGVPVSFIYGRDLLKNKVLTRSEIEKATGAHVICELNQNKGDVQIAVLEKGAYAITEQFRSLRTNLHLLYPDKPSGRVTMFTSSVAGEGKSFIASNMGAALAATNRKVIILELDMRRPKISEILKLKSDQPGLSNYLTGEITLAEIIQPSGIHHHLDVIGAGPIPDNPSELLDNIKLDVLINKLRSDYDDILIDTPPLHLVTDALLLARICDVTLYVVKQGYTDKSELTFIKQMVKEDKLPNLNIVFNGIQRSKYGYGYNYDNSYYVNPKQRKQRS</sequence>
<dbReference type="PANTHER" id="PTHR32309:SF13">
    <property type="entry name" value="FERRIC ENTEROBACTIN TRANSPORT PROTEIN FEPE"/>
    <property type="match status" value="1"/>
</dbReference>
<evidence type="ECO:0000256" key="3">
    <source>
        <dbReference type="ARBA" id="ARBA00008883"/>
    </source>
</evidence>
<name>A0A1H1X8I9_MUCMA</name>
<keyword evidence="12 16" id="KW-1133">Transmembrane helix</keyword>
<feature type="domain" description="Polysaccharide chain length determinant N-terminal" evidence="17">
    <location>
        <begin position="22"/>
        <end position="111"/>
    </location>
</feature>
<dbReference type="SUPFAM" id="SSF52540">
    <property type="entry name" value="P-loop containing nucleoside triphosphate hydrolases"/>
    <property type="match status" value="1"/>
</dbReference>
<evidence type="ECO:0000256" key="11">
    <source>
        <dbReference type="ARBA" id="ARBA00022840"/>
    </source>
</evidence>
<dbReference type="InterPro" id="IPR003856">
    <property type="entry name" value="LPS_length_determ_N"/>
</dbReference>
<keyword evidence="9" id="KW-0547">Nucleotide-binding</keyword>
<evidence type="ECO:0000256" key="9">
    <source>
        <dbReference type="ARBA" id="ARBA00022741"/>
    </source>
</evidence>
<evidence type="ECO:0000256" key="1">
    <source>
        <dbReference type="ARBA" id="ARBA00004429"/>
    </source>
</evidence>
<reference evidence="19 20" key="1">
    <citation type="submission" date="2016-10" db="EMBL/GenBank/DDBJ databases">
        <authorList>
            <person name="de Groot N.N."/>
        </authorList>
    </citation>
    <scope>NUCLEOTIDE SEQUENCE [LARGE SCALE GENOMIC DNA]</scope>
    <source>
        <strain evidence="19 20">MP1X4</strain>
    </source>
</reference>